<comment type="caution">
    <text evidence="3">The sequence shown here is derived from an EMBL/GenBank/DDBJ whole genome shotgun (WGS) entry which is preliminary data.</text>
</comment>
<dbReference type="AlphaFoldDB" id="A0A2K3NF28"/>
<dbReference type="STRING" id="57577.A0A2K3NF28"/>
<dbReference type="PANTHER" id="PTHR35358">
    <property type="entry name" value="OS06G0711100 PROTEIN"/>
    <property type="match status" value="1"/>
</dbReference>
<name>A0A2K3NF28_TRIPR</name>
<reference evidence="3 4" key="2">
    <citation type="journal article" date="2017" name="Front. Plant Sci.">
        <title>Gene Classification and Mining of Molecular Markers Useful in Red Clover (Trifolium pratense) Breeding.</title>
        <authorList>
            <person name="Istvanek J."/>
            <person name="Dluhosova J."/>
            <person name="Dluhos P."/>
            <person name="Patkova L."/>
            <person name="Nedelnik J."/>
            <person name="Repkova J."/>
        </authorList>
    </citation>
    <scope>NUCLEOTIDE SEQUENCE [LARGE SCALE GENOMIC DNA]</scope>
    <source>
        <strain evidence="4">cv. Tatra</strain>
        <tissue evidence="3">Young leaves</tissue>
    </source>
</reference>
<protein>
    <submittedName>
        <fullName evidence="3">Phospholipase-like protein</fullName>
    </submittedName>
</protein>
<evidence type="ECO:0000313" key="4">
    <source>
        <dbReference type="Proteomes" id="UP000236291"/>
    </source>
</evidence>
<dbReference type="PANTHER" id="PTHR35358:SF10">
    <property type="entry name" value="PLANT PHOSPHOLIPASE-LIKE PROTEIN"/>
    <property type="match status" value="1"/>
</dbReference>
<feature type="region of interest" description="Disordered" evidence="2">
    <location>
        <begin position="1"/>
        <end position="30"/>
    </location>
</feature>
<gene>
    <name evidence="3" type="ORF">L195_g024933</name>
</gene>
<organism evidence="3 4">
    <name type="scientific">Trifolium pratense</name>
    <name type="common">Red clover</name>
    <dbReference type="NCBI Taxonomy" id="57577"/>
    <lineage>
        <taxon>Eukaryota</taxon>
        <taxon>Viridiplantae</taxon>
        <taxon>Streptophyta</taxon>
        <taxon>Embryophyta</taxon>
        <taxon>Tracheophyta</taxon>
        <taxon>Spermatophyta</taxon>
        <taxon>Magnoliopsida</taxon>
        <taxon>eudicotyledons</taxon>
        <taxon>Gunneridae</taxon>
        <taxon>Pentapetalae</taxon>
        <taxon>rosids</taxon>
        <taxon>fabids</taxon>
        <taxon>Fabales</taxon>
        <taxon>Fabaceae</taxon>
        <taxon>Papilionoideae</taxon>
        <taxon>50 kb inversion clade</taxon>
        <taxon>NPAAA clade</taxon>
        <taxon>Hologalegina</taxon>
        <taxon>IRL clade</taxon>
        <taxon>Trifolieae</taxon>
        <taxon>Trifolium</taxon>
    </lineage>
</organism>
<evidence type="ECO:0000313" key="3">
    <source>
        <dbReference type="EMBL" id="PNY01632.1"/>
    </source>
</evidence>
<sequence length="473" mass="53174">MQPKMKRPCKKQKTKNSLDEAENINKMSKSRKCPISKRRKLIPNPTTIFDRRRTLRSSGRLQTGTTSLEQVGETHVEVEVTPLVQAAELGEVEMSLSSRSNQMAAQNMFGAEAIPCEQVGEMHEKMGELGDAEMSLSSCSNQIAGENTLEAETIPLEQEPLAGEIQASRVGCSAPSISLNLTEMVDMVRNEDGDDEVEDTVVKGYKVDAEFMPILCKIIDKHGDIAGENTFVAETIPLEQEPLVGEIQASRAACSAPSISLKLTEIVGMVRNEDVDDEVDSNIQSGLEDNVNGYKVDAEFMPILSKIIEKHGDIAKNCKRSVEYRSMLLDRICRIVSELDKKNVTDIKEKDLETQIVLVDDIKTNEVEVNWLHTRLTEIREAKQILKKCGKLKDKLDNDRDCIEITSSSLKILEDQKKEASEKLREASKELETISQKEAEWKRDWIEIGIIPPRYHKKLKMPHLKSNDFLIAH</sequence>
<dbReference type="Proteomes" id="UP000236291">
    <property type="component" value="Unassembled WGS sequence"/>
</dbReference>
<reference evidence="3 4" key="1">
    <citation type="journal article" date="2014" name="Am. J. Bot.">
        <title>Genome assembly and annotation for red clover (Trifolium pratense; Fabaceae).</title>
        <authorList>
            <person name="Istvanek J."/>
            <person name="Jaros M."/>
            <person name="Krenek A."/>
            <person name="Repkova J."/>
        </authorList>
    </citation>
    <scope>NUCLEOTIDE SEQUENCE [LARGE SCALE GENOMIC DNA]</scope>
    <source>
        <strain evidence="4">cv. Tatra</strain>
        <tissue evidence="3">Young leaves</tissue>
    </source>
</reference>
<evidence type="ECO:0000256" key="1">
    <source>
        <dbReference type="SAM" id="Coils"/>
    </source>
</evidence>
<feature type="coiled-coil region" evidence="1">
    <location>
        <begin position="403"/>
        <end position="444"/>
    </location>
</feature>
<evidence type="ECO:0000256" key="2">
    <source>
        <dbReference type="SAM" id="MobiDB-lite"/>
    </source>
</evidence>
<dbReference type="Pfam" id="PF05278">
    <property type="entry name" value="PEARLI-4"/>
    <property type="match status" value="1"/>
</dbReference>
<proteinExistence type="predicted"/>
<dbReference type="InterPro" id="IPR007942">
    <property type="entry name" value="PLipase-like"/>
</dbReference>
<accession>A0A2K3NF28</accession>
<feature type="compositionally biased region" description="Basic residues" evidence="2">
    <location>
        <begin position="1"/>
        <end position="14"/>
    </location>
</feature>
<dbReference type="EMBL" id="ASHM01020357">
    <property type="protein sequence ID" value="PNY01632.1"/>
    <property type="molecule type" value="Genomic_DNA"/>
</dbReference>
<keyword evidence="1" id="KW-0175">Coiled coil</keyword>